<dbReference type="EMBL" id="JAJSON010000014">
    <property type="protein sequence ID" value="MCG9971034.1"/>
    <property type="molecule type" value="Genomic_DNA"/>
</dbReference>
<gene>
    <name evidence="1" type="ORF">LU635_05235</name>
</gene>
<dbReference type="Proteomes" id="UP001139344">
    <property type="component" value="Unassembled WGS sequence"/>
</dbReference>
<accession>A0A9X1UVE5</accession>
<evidence type="ECO:0000313" key="1">
    <source>
        <dbReference type="EMBL" id="MCG9971034.1"/>
    </source>
</evidence>
<proteinExistence type="predicted"/>
<comment type="caution">
    <text evidence="1">The sequence shown here is derived from an EMBL/GenBank/DDBJ whole genome shotgun (WGS) entry which is preliminary data.</text>
</comment>
<reference evidence="1" key="1">
    <citation type="submission" date="2021-12" db="EMBL/GenBank/DDBJ databases">
        <title>Description of Gramella crocea sp. nov., a new bacterium isolated from activated sludge.</title>
        <authorList>
            <person name="Zhang X."/>
        </authorList>
    </citation>
    <scope>NUCLEOTIDE SEQUENCE</scope>
    <source>
        <strain evidence="1">YB25</strain>
    </source>
</reference>
<sequence length="125" mass="15130">METISKDRVKEIEAILTNYSFDIEVDANEFPECVGIEHEEKGIYLYCFIRFDGSNNKEFYLKVNKKEEKLTSKEQDIILKKICQVHRNEVKNYEEKKREESYNDMIAQDELQNIDHINYHFHRNF</sequence>
<name>A0A9X1UVE5_9FLAO</name>
<dbReference type="AlphaFoldDB" id="A0A9X1UVE5"/>
<dbReference type="RefSeq" id="WP_240096930.1">
    <property type="nucleotide sequence ID" value="NZ_JAJSON010000014.1"/>
</dbReference>
<evidence type="ECO:0000313" key="2">
    <source>
        <dbReference type="Proteomes" id="UP001139344"/>
    </source>
</evidence>
<organism evidence="1 2">
    <name type="scientific">Christiangramia crocea</name>
    <dbReference type="NCBI Taxonomy" id="2904124"/>
    <lineage>
        <taxon>Bacteria</taxon>
        <taxon>Pseudomonadati</taxon>
        <taxon>Bacteroidota</taxon>
        <taxon>Flavobacteriia</taxon>
        <taxon>Flavobacteriales</taxon>
        <taxon>Flavobacteriaceae</taxon>
        <taxon>Christiangramia</taxon>
    </lineage>
</organism>
<keyword evidence="2" id="KW-1185">Reference proteome</keyword>
<protein>
    <submittedName>
        <fullName evidence="1">Uncharacterized protein</fullName>
    </submittedName>
</protein>